<feature type="compositionally biased region" description="Pro residues" evidence="2">
    <location>
        <begin position="574"/>
        <end position="590"/>
    </location>
</feature>
<feature type="compositionally biased region" description="Gly residues" evidence="2">
    <location>
        <begin position="281"/>
        <end position="306"/>
    </location>
</feature>
<dbReference type="PANTHER" id="PTHR48226">
    <property type="entry name" value="OS06G0326200 PROTEIN"/>
    <property type="match status" value="1"/>
</dbReference>
<dbReference type="AlphaFoldDB" id="A0A0D2KW63"/>
<dbReference type="OrthoDB" id="549835at2759"/>
<gene>
    <name evidence="3" type="ORF">MNEG_8382</name>
</gene>
<feature type="compositionally biased region" description="Gly residues" evidence="2">
    <location>
        <begin position="317"/>
        <end position="334"/>
    </location>
</feature>
<evidence type="ECO:0000313" key="3">
    <source>
        <dbReference type="EMBL" id="KIY99578.1"/>
    </source>
</evidence>
<protein>
    <submittedName>
        <fullName evidence="3">Uncharacterized protein</fullName>
    </submittedName>
</protein>
<reference evidence="3 4" key="1">
    <citation type="journal article" date="2013" name="BMC Genomics">
        <title>Reconstruction of the lipid metabolism for the microalga Monoraphidium neglectum from its genome sequence reveals characteristics suitable for biofuel production.</title>
        <authorList>
            <person name="Bogen C."/>
            <person name="Al-Dilaimi A."/>
            <person name="Albersmeier A."/>
            <person name="Wichmann J."/>
            <person name="Grundmann M."/>
            <person name="Rupp O."/>
            <person name="Lauersen K.J."/>
            <person name="Blifernez-Klassen O."/>
            <person name="Kalinowski J."/>
            <person name="Goesmann A."/>
            <person name="Mussgnug J.H."/>
            <person name="Kruse O."/>
        </authorList>
    </citation>
    <scope>NUCLEOTIDE SEQUENCE [LARGE SCALE GENOMIC DNA]</scope>
    <source>
        <strain evidence="3 4">SAG 48.87</strain>
    </source>
</reference>
<feature type="compositionally biased region" description="Basic and acidic residues" evidence="2">
    <location>
        <begin position="514"/>
        <end position="540"/>
    </location>
</feature>
<dbReference type="GeneID" id="25741258"/>
<feature type="compositionally biased region" description="Gly residues" evidence="2">
    <location>
        <begin position="256"/>
        <end position="268"/>
    </location>
</feature>
<feature type="region of interest" description="Disordered" evidence="2">
    <location>
        <begin position="466"/>
        <end position="590"/>
    </location>
</feature>
<dbReference type="Proteomes" id="UP000054498">
    <property type="component" value="Unassembled WGS sequence"/>
</dbReference>
<feature type="region of interest" description="Disordered" evidence="2">
    <location>
        <begin position="256"/>
        <end position="340"/>
    </location>
</feature>
<dbReference type="GO" id="GO:0030048">
    <property type="term" value="P:actin filament-based movement"/>
    <property type="evidence" value="ECO:0007669"/>
    <property type="project" value="TreeGrafter"/>
</dbReference>
<feature type="compositionally biased region" description="Low complexity" evidence="2">
    <location>
        <begin position="467"/>
        <end position="483"/>
    </location>
</feature>
<dbReference type="STRING" id="145388.A0A0D2KW63"/>
<name>A0A0D2KW63_9CHLO</name>
<keyword evidence="4" id="KW-1185">Reference proteome</keyword>
<dbReference type="PANTHER" id="PTHR48226:SF1">
    <property type="entry name" value="WAS_WASL-INTERACTING PROTEIN FAMILY MEMBER 1"/>
    <property type="match status" value="1"/>
</dbReference>
<organism evidence="3 4">
    <name type="scientific">Monoraphidium neglectum</name>
    <dbReference type="NCBI Taxonomy" id="145388"/>
    <lineage>
        <taxon>Eukaryota</taxon>
        <taxon>Viridiplantae</taxon>
        <taxon>Chlorophyta</taxon>
        <taxon>core chlorophytes</taxon>
        <taxon>Chlorophyceae</taxon>
        <taxon>CS clade</taxon>
        <taxon>Sphaeropleales</taxon>
        <taxon>Selenastraceae</taxon>
        <taxon>Monoraphidium</taxon>
    </lineage>
</organism>
<evidence type="ECO:0000256" key="1">
    <source>
        <dbReference type="SAM" id="Coils"/>
    </source>
</evidence>
<sequence>MFPDASDERVQLPPPLERQEELAAARVAGLASLRAQNPRMGEAALLSYWREGERRAGRLPHDGVRAGSYAPPDFLSGYPVPNGFSFNYNSFMGQMDPLDGKYYVAPQLLSSFLREVHGAMGRRWAKLCLSENYNKRAYRHFQELDFDWSMPIEAVLAAVPRIAAIVAEEAARAHGLEGPPPAPIVHLNFPGIVTTEGRARRARKAVINRCRAELAGLPPLALLRDEIGSQQALQRAEAELRSLRAEEARLRALAAGLGGGGGGSGGAGDVVTGGDEAAEGSDGGGAAAGEQGGGPGGGAGLEGGGADISNSSSSSGSGSGSEVGDGGGGGGDPQGGDPLLASLDWEAVVDVPHGSLRLPGCYKAPWMDKDPDWVLDKCYSVVEWRPDEGGDRGGGAWYKVPLTLELLRDCSIHPPPEQVAEYEQSAAFMEDSFQDIERKRTTNAVRNSVKQARKAIKALCKELGLEPPQQHQPQPQQQQQQQEGSGGAGAPQAAQQQKERVLTLAEAAAAALEEQARRAEERRRREAEMAEKKRRAEELMRAASSRLAGAARPSPASPAKPQLRGPPALRLPPRAQPPPPPPPPHQQVQQ</sequence>
<feature type="coiled-coil region" evidence="1">
    <location>
        <begin position="226"/>
        <end position="253"/>
    </location>
</feature>
<feature type="compositionally biased region" description="Low complexity" evidence="2">
    <location>
        <begin position="490"/>
        <end position="513"/>
    </location>
</feature>
<dbReference type="EMBL" id="KK101805">
    <property type="protein sequence ID" value="KIY99578.1"/>
    <property type="molecule type" value="Genomic_DNA"/>
</dbReference>
<feature type="compositionally biased region" description="Low complexity" evidence="2">
    <location>
        <begin position="307"/>
        <end position="316"/>
    </location>
</feature>
<feature type="compositionally biased region" description="Low complexity" evidence="2">
    <location>
        <begin position="541"/>
        <end position="573"/>
    </location>
</feature>
<keyword evidence="1" id="KW-0175">Coiled coil</keyword>
<dbReference type="InterPro" id="IPR053099">
    <property type="entry name" value="WAS/WASL-interacting_domain"/>
</dbReference>
<dbReference type="GO" id="GO:0005884">
    <property type="term" value="C:actin filament"/>
    <property type="evidence" value="ECO:0007669"/>
    <property type="project" value="TreeGrafter"/>
</dbReference>
<accession>A0A0D2KW63</accession>
<dbReference type="RefSeq" id="XP_013898598.1">
    <property type="nucleotide sequence ID" value="XM_014043144.1"/>
</dbReference>
<evidence type="ECO:0000313" key="4">
    <source>
        <dbReference type="Proteomes" id="UP000054498"/>
    </source>
</evidence>
<evidence type="ECO:0000256" key="2">
    <source>
        <dbReference type="SAM" id="MobiDB-lite"/>
    </source>
</evidence>
<proteinExistence type="predicted"/>
<dbReference type="KEGG" id="mng:MNEG_8382"/>